<feature type="compositionally biased region" description="Basic and acidic residues" evidence="1">
    <location>
        <begin position="1"/>
        <end position="11"/>
    </location>
</feature>
<dbReference type="EMBL" id="OBQI01000001">
    <property type="protein sequence ID" value="SOC47693.1"/>
    <property type="molecule type" value="Genomic_DNA"/>
</dbReference>
<feature type="region of interest" description="Disordered" evidence="1">
    <location>
        <begin position="1"/>
        <end position="23"/>
    </location>
</feature>
<dbReference type="OrthoDB" id="5197578at2"/>
<keyword evidence="2" id="KW-0472">Membrane</keyword>
<feature type="compositionally biased region" description="Low complexity" evidence="1">
    <location>
        <begin position="187"/>
        <end position="204"/>
    </location>
</feature>
<proteinExistence type="predicted"/>
<feature type="compositionally biased region" description="Low complexity" evidence="1">
    <location>
        <begin position="212"/>
        <end position="228"/>
    </location>
</feature>
<organism evidence="3 4">
    <name type="scientific">Blastococcus aggregatus</name>
    <dbReference type="NCBI Taxonomy" id="38502"/>
    <lineage>
        <taxon>Bacteria</taxon>
        <taxon>Bacillati</taxon>
        <taxon>Actinomycetota</taxon>
        <taxon>Actinomycetes</taxon>
        <taxon>Geodermatophilales</taxon>
        <taxon>Geodermatophilaceae</taxon>
        <taxon>Blastococcus</taxon>
    </lineage>
</organism>
<feature type="compositionally biased region" description="Pro residues" evidence="1">
    <location>
        <begin position="229"/>
        <end position="240"/>
    </location>
</feature>
<sequence>MRDLGHHRNNDEPDPGGRPIDINQRRAPRAATPGLAALLAGLVLGFAVVGVLAAAPAAAIDDPSLPDAQVTRGPSCQPGGLVVEVVAGTAPYAVRLATTRLPTGEDESLLQPGETVVLRTGDVAPGETIDGRLEFTAQDGSGFGYVDELDDYTFTRPTTEDCDKATAPPSSPSIPSPSPTPTPVPSPGSTSPEQPAGTPSSSSPRPTPPRSSPSSTTPAPAPTAAGQPAPAPPSGHPPAPQAEARVSPAPVAAGDTIRVRVDGYLPGERVTIALHGSGEVLGSAVADDDGAVVAEVLIPAWTASGPTSLDVVGASSTAAADVPLDVAAAATGAPEGDEPSLVPLLAAAGALVATGAGLVSMTTRRRPGR</sequence>
<accession>A0A285V0X3</accession>
<gene>
    <name evidence="3" type="ORF">SAMN05660748_0966</name>
</gene>
<evidence type="ECO:0000256" key="2">
    <source>
        <dbReference type="SAM" id="Phobius"/>
    </source>
</evidence>
<protein>
    <submittedName>
        <fullName evidence="3">Uncharacterized protein</fullName>
    </submittedName>
</protein>
<dbReference type="AlphaFoldDB" id="A0A285V0X3"/>
<name>A0A285V0X3_9ACTN</name>
<keyword evidence="4" id="KW-1185">Reference proteome</keyword>
<evidence type="ECO:0000256" key="1">
    <source>
        <dbReference type="SAM" id="MobiDB-lite"/>
    </source>
</evidence>
<evidence type="ECO:0000313" key="4">
    <source>
        <dbReference type="Proteomes" id="UP000219435"/>
    </source>
</evidence>
<feature type="compositionally biased region" description="Pro residues" evidence="1">
    <location>
        <begin position="169"/>
        <end position="186"/>
    </location>
</feature>
<keyword evidence="2" id="KW-0812">Transmembrane</keyword>
<feature type="transmembrane region" description="Helical" evidence="2">
    <location>
        <begin position="35"/>
        <end position="59"/>
    </location>
</feature>
<feature type="region of interest" description="Disordered" evidence="1">
    <location>
        <begin position="155"/>
        <end position="251"/>
    </location>
</feature>
<dbReference type="RefSeq" id="WP_097193803.1">
    <property type="nucleotide sequence ID" value="NZ_OBQI01000001.1"/>
</dbReference>
<keyword evidence="2" id="KW-1133">Transmembrane helix</keyword>
<evidence type="ECO:0000313" key="3">
    <source>
        <dbReference type="EMBL" id="SOC47693.1"/>
    </source>
</evidence>
<dbReference type="Proteomes" id="UP000219435">
    <property type="component" value="Unassembled WGS sequence"/>
</dbReference>
<reference evidence="4" key="1">
    <citation type="submission" date="2017-08" db="EMBL/GenBank/DDBJ databases">
        <authorList>
            <person name="Varghese N."/>
            <person name="Submissions S."/>
        </authorList>
    </citation>
    <scope>NUCLEOTIDE SEQUENCE [LARGE SCALE GENOMIC DNA]</scope>
    <source>
        <strain evidence="4">DSM 4725</strain>
    </source>
</reference>